<evidence type="ECO:0000313" key="1">
    <source>
        <dbReference type="EMBL" id="MCB7481453.1"/>
    </source>
</evidence>
<accession>A0A9X1LJE4</accession>
<dbReference type="InterPro" id="IPR008551">
    <property type="entry name" value="TANGO2"/>
</dbReference>
<dbReference type="AlphaFoldDB" id="A0A9X1LJE4"/>
<sequence length="239" mass="27626">MCTITLVPHPDSMNGFILTSNRDEAVSRTTLPPKKEVYKGKSLFFPKDEQAGGTWIGVSENLRCICLMNGAEKPHVRKPEYRKSRGVVVKDFLAGNKLKELFGNYDLDDIEPFTMIVVDWHNGLAFYELLWDGNNRNVTKLPMKEHIWSSSPLYSKEMKASRVKWFKDLKESEGFSSETLLDFHHKGGEGNKQFDLIIDRGFLKTQSITQVYNSPKELKFWYKSLITKEVTENFLQFKT</sequence>
<dbReference type="Pfam" id="PF05742">
    <property type="entry name" value="TANGO2"/>
    <property type="match status" value="1"/>
</dbReference>
<comment type="caution">
    <text evidence="1">The sequence shown here is derived from an EMBL/GenBank/DDBJ whole genome shotgun (WGS) entry which is preliminary data.</text>
</comment>
<name>A0A9X1LJE4_9FLAO</name>
<dbReference type="Proteomes" id="UP001139414">
    <property type="component" value="Unassembled WGS sequence"/>
</dbReference>
<gene>
    <name evidence="1" type="ORF">LGQ90_09300</name>
</gene>
<dbReference type="PANTHER" id="PTHR17985:SF8">
    <property type="entry name" value="TRANSPORT AND GOLGI ORGANIZATION PROTEIN 2 HOMOLOG"/>
    <property type="match status" value="1"/>
</dbReference>
<dbReference type="RefSeq" id="WP_229340415.1">
    <property type="nucleotide sequence ID" value="NZ_JAJBZG010000004.1"/>
</dbReference>
<keyword evidence="2" id="KW-1185">Reference proteome</keyword>
<dbReference type="EMBL" id="JAJBZG010000004">
    <property type="protein sequence ID" value="MCB7481453.1"/>
    <property type="molecule type" value="Genomic_DNA"/>
</dbReference>
<reference evidence="1" key="1">
    <citation type="submission" date="2021-10" db="EMBL/GenBank/DDBJ databases">
        <title>Gramella sp. ASW11-100T, isolated from marine sediment.</title>
        <authorList>
            <person name="Xia C."/>
        </authorList>
    </citation>
    <scope>NUCLEOTIDE SEQUENCE</scope>
    <source>
        <strain evidence="1">ASW11-100</strain>
    </source>
</reference>
<evidence type="ECO:0000313" key="2">
    <source>
        <dbReference type="Proteomes" id="UP001139414"/>
    </source>
</evidence>
<protein>
    <submittedName>
        <fullName evidence="1">NRDE family protein</fullName>
    </submittedName>
</protein>
<organism evidence="1 2">
    <name type="scientific">Christiangramia sediminis</name>
    <dbReference type="NCBI Taxonomy" id="2881336"/>
    <lineage>
        <taxon>Bacteria</taxon>
        <taxon>Pseudomonadati</taxon>
        <taxon>Bacteroidota</taxon>
        <taxon>Flavobacteriia</taxon>
        <taxon>Flavobacteriales</taxon>
        <taxon>Flavobacteriaceae</taxon>
        <taxon>Christiangramia</taxon>
    </lineage>
</organism>
<dbReference type="PANTHER" id="PTHR17985">
    <property type="entry name" value="SER/THR-RICH PROTEIN T10 IN DGCR REGION"/>
    <property type="match status" value="1"/>
</dbReference>
<proteinExistence type="predicted"/>